<feature type="domain" description="XdhC- CoxI" evidence="1">
    <location>
        <begin position="33"/>
        <end position="96"/>
    </location>
</feature>
<dbReference type="AlphaFoldDB" id="A0A344PMT4"/>
<dbReference type="InterPro" id="IPR052698">
    <property type="entry name" value="MoCofactor_Util/Proc"/>
</dbReference>
<accession>A0A344PMT4</accession>
<protein>
    <submittedName>
        <fullName evidence="3">XdhC family protein</fullName>
    </submittedName>
</protein>
<dbReference type="Gene3D" id="3.40.50.720">
    <property type="entry name" value="NAD(P)-binding Rossmann-like Domain"/>
    <property type="match status" value="1"/>
</dbReference>
<dbReference type="InterPro" id="IPR003777">
    <property type="entry name" value="XdhC_CoxI"/>
</dbReference>
<evidence type="ECO:0000259" key="2">
    <source>
        <dbReference type="Pfam" id="PF13478"/>
    </source>
</evidence>
<dbReference type="Pfam" id="PF13478">
    <property type="entry name" value="XdhC_C"/>
    <property type="match status" value="1"/>
</dbReference>
<dbReference type="PANTHER" id="PTHR30388">
    <property type="entry name" value="ALDEHYDE OXIDOREDUCTASE MOLYBDENUM COFACTOR ASSEMBLY PROTEIN"/>
    <property type="match status" value="1"/>
</dbReference>
<proteinExistence type="predicted"/>
<dbReference type="KEGG" id="pars:DRW48_14250"/>
<dbReference type="Pfam" id="PF02625">
    <property type="entry name" value="XdhC_CoxI"/>
    <property type="match status" value="1"/>
</dbReference>
<gene>
    <name evidence="3" type="ORF">DRW48_14250</name>
</gene>
<feature type="domain" description="XdhC Rossmann" evidence="2">
    <location>
        <begin position="169"/>
        <end position="304"/>
    </location>
</feature>
<dbReference type="OrthoDB" id="9815497at2"/>
<keyword evidence="4" id="KW-1185">Reference proteome</keyword>
<evidence type="ECO:0000313" key="4">
    <source>
        <dbReference type="Proteomes" id="UP000252023"/>
    </source>
</evidence>
<reference evidence="4" key="1">
    <citation type="submission" date="2018-07" db="EMBL/GenBank/DDBJ databases">
        <title>Genome sequencing of Paracoccus sp. SC2-6.</title>
        <authorList>
            <person name="Heo J."/>
            <person name="Kim S.-J."/>
            <person name="Kwon S.-W."/>
        </authorList>
    </citation>
    <scope>NUCLEOTIDE SEQUENCE [LARGE SCALE GENOMIC DNA]</scope>
    <source>
        <strain evidence="4">SC2-6</strain>
    </source>
</reference>
<evidence type="ECO:0000313" key="3">
    <source>
        <dbReference type="EMBL" id="AXC50689.1"/>
    </source>
</evidence>
<sequence length="315" mass="33158">MTVDAVAPFDAQAAATNRIEVCESDWPLSALTREEVALALITGVDGAAYRPVGAAMAIDAEGRRSGSLSSGCLERDVALHALSVIRDGVPRQLRYGRGSPFLDITLPCGGGLDITVLPAPAPEMVAQIRAQLAARGPVDLAIRPDGCITTGTLAGATFSLRIRPEIRFVILGKGPETASFARIVTHAGYGAEVFTDGETAAEAGIGRPLPAGHWPDDLEIDPYTAVAMFFHDHEHEPLFLARALQSPAFFVGAQGSLRAHQSRCQALAELGVPAERIAALASPFGLIPSTRDPRMLAVSVLAQILSRAAQLQGRT</sequence>
<dbReference type="EMBL" id="CP030918">
    <property type="protein sequence ID" value="AXC50689.1"/>
    <property type="molecule type" value="Genomic_DNA"/>
</dbReference>
<name>A0A344PMT4_9RHOB</name>
<dbReference type="InterPro" id="IPR027051">
    <property type="entry name" value="XdhC_Rossmann_dom"/>
</dbReference>
<dbReference type="Proteomes" id="UP000252023">
    <property type="component" value="Chromosome"/>
</dbReference>
<dbReference type="PANTHER" id="PTHR30388:SF4">
    <property type="entry name" value="MOLYBDENUM COFACTOR INSERTION CHAPERONE PAOD"/>
    <property type="match status" value="1"/>
</dbReference>
<organism evidence="3 4">
    <name type="scientific">Paracoccus suum</name>
    <dbReference type="NCBI Taxonomy" id="2259340"/>
    <lineage>
        <taxon>Bacteria</taxon>
        <taxon>Pseudomonadati</taxon>
        <taxon>Pseudomonadota</taxon>
        <taxon>Alphaproteobacteria</taxon>
        <taxon>Rhodobacterales</taxon>
        <taxon>Paracoccaceae</taxon>
        <taxon>Paracoccus</taxon>
    </lineage>
</organism>
<evidence type="ECO:0000259" key="1">
    <source>
        <dbReference type="Pfam" id="PF02625"/>
    </source>
</evidence>